<sequence length="344" mass="37621">MKSTSGRTVLCLLTASLLAVLDAGAGEVAANANTAINNPAVSARRMSDLVKELASPKYAGRLPGTAGDRQSLNVIVNEFKAIGLSPAGTQDYVQPFTTTIVEPDGESHGNPENPLLGERMATSNVIGIIPGNDPELSDEIIIISAHRDHLGQTPDGVHYPGANDDLSGLASVMELARLFMQHKGGNKRTLMFIAYGAEEQHEMGSMHHVAHPLPDFPNENIVLMISIDMIGQGYDKWSSFTPAQLSRYANTWFDEVYNGINDDSDEYSHEYPPQKEATFSYDAGPFGKIGINNRVFGKAEGIEHYHKTTDTWENVRFAPAAIVTKTIFDFLWKVDQDPRAHIKP</sequence>
<dbReference type="PANTHER" id="PTHR12147">
    <property type="entry name" value="METALLOPEPTIDASE M28 FAMILY MEMBER"/>
    <property type="match status" value="1"/>
</dbReference>
<dbReference type="InterPro" id="IPR007484">
    <property type="entry name" value="Peptidase_M28"/>
</dbReference>
<keyword evidence="1" id="KW-0732">Signal</keyword>
<dbReference type="Gene3D" id="3.40.630.10">
    <property type="entry name" value="Zn peptidases"/>
    <property type="match status" value="1"/>
</dbReference>
<evidence type="ECO:0000313" key="3">
    <source>
        <dbReference type="EMBL" id="QPI49815.1"/>
    </source>
</evidence>
<gene>
    <name evidence="3" type="ORF">IV454_31115</name>
</gene>
<dbReference type="SUPFAM" id="SSF53187">
    <property type="entry name" value="Zn-dependent exopeptidases"/>
    <property type="match status" value="1"/>
</dbReference>
<feature type="domain" description="Peptidase M28" evidence="2">
    <location>
        <begin position="124"/>
        <end position="327"/>
    </location>
</feature>
<dbReference type="InterPro" id="IPR045175">
    <property type="entry name" value="M28_fam"/>
</dbReference>
<dbReference type="RefSeq" id="WP_206089442.1">
    <property type="nucleotide sequence ID" value="NZ_CP065053.1"/>
</dbReference>
<dbReference type="EMBL" id="CP065053">
    <property type="protein sequence ID" value="QPI49815.1"/>
    <property type="molecule type" value="Genomic_DNA"/>
</dbReference>
<accession>A0AA48WC19</accession>
<reference evidence="3 4" key="1">
    <citation type="submission" date="2020-11" db="EMBL/GenBank/DDBJ databases">
        <authorList>
            <person name="Sun Q."/>
        </authorList>
    </citation>
    <scope>NUCLEOTIDE SEQUENCE [LARGE SCALE GENOMIC DNA]</scope>
    <source>
        <strain evidence="3 4">P8398</strain>
    </source>
</reference>
<name>A0AA48WC19_9BURK</name>
<keyword evidence="4" id="KW-1185">Reference proteome</keyword>
<feature type="chain" id="PRO_5047079057" evidence="1">
    <location>
        <begin position="26"/>
        <end position="344"/>
    </location>
</feature>
<organism evidence="3 4">
    <name type="scientific">Massilia antarctica</name>
    <dbReference type="NCBI Taxonomy" id="2765360"/>
    <lineage>
        <taxon>Bacteria</taxon>
        <taxon>Pseudomonadati</taxon>
        <taxon>Pseudomonadota</taxon>
        <taxon>Betaproteobacteria</taxon>
        <taxon>Burkholderiales</taxon>
        <taxon>Oxalobacteraceae</taxon>
        <taxon>Telluria group</taxon>
        <taxon>Massilia</taxon>
    </lineage>
</organism>
<evidence type="ECO:0000259" key="2">
    <source>
        <dbReference type="Pfam" id="PF04389"/>
    </source>
</evidence>
<protein>
    <submittedName>
        <fullName evidence="3">M28 family peptidase</fullName>
    </submittedName>
</protein>
<dbReference type="PANTHER" id="PTHR12147:SF26">
    <property type="entry name" value="PEPTIDASE M28 DOMAIN-CONTAINING PROTEIN"/>
    <property type="match status" value="1"/>
</dbReference>
<dbReference type="Pfam" id="PF04389">
    <property type="entry name" value="Peptidase_M28"/>
    <property type="match status" value="1"/>
</dbReference>
<feature type="signal peptide" evidence="1">
    <location>
        <begin position="1"/>
        <end position="25"/>
    </location>
</feature>
<proteinExistence type="predicted"/>
<evidence type="ECO:0000256" key="1">
    <source>
        <dbReference type="SAM" id="SignalP"/>
    </source>
</evidence>
<evidence type="ECO:0000313" key="4">
    <source>
        <dbReference type="Proteomes" id="UP000662888"/>
    </source>
</evidence>
<dbReference type="Proteomes" id="UP000662888">
    <property type="component" value="Chromosome"/>
</dbReference>